<protein>
    <submittedName>
        <fullName evidence="1">Uncharacterized protein</fullName>
    </submittedName>
</protein>
<reference evidence="1" key="1">
    <citation type="submission" date="2020-02" db="EMBL/GenBank/DDBJ databases">
        <authorList>
            <person name="Meier V. D."/>
        </authorList>
    </citation>
    <scope>NUCLEOTIDE SEQUENCE</scope>
    <source>
        <strain evidence="1">AVDCRST_MAG67</strain>
    </source>
</reference>
<evidence type="ECO:0000313" key="1">
    <source>
        <dbReference type="EMBL" id="CAA9472448.1"/>
    </source>
</evidence>
<dbReference type="EMBL" id="CADCVQ010000009">
    <property type="protein sequence ID" value="CAA9472448.1"/>
    <property type="molecule type" value="Genomic_DNA"/>
</dbReference>
<gene>
    <name evidence="1" type="ORF">AVDCRST_MAG67-293</name>
</gene>
<dbReference type="AlphaFoldDB" id="A0A6J4RNH3"/>
<accession>A0A6J4RNH3</accession>
<proteinExistence type="predicted"/>
<feature type="non-terminal residue" evidence="1">
    <location>
        <position position="41"/>
    </location>
</feature>
<feature type="non-terminal residue" evidence="1">
    <location>
        <position position="1"/>
    </location>
</feature>
<name>A0A6J4RNH3_9ACTN</name>
<organism evidence="1">
    <name type="scientific">uncultured Solirubrobacteraceae bacterium</name>
    <dbReference type="NCBI Taxonomy" id="1162706"/>
    <lineage>
        <taxon>Bacteria</taxon>
        <taxon>Bacillati</taxon>
        <taxon>Actinomycetota</taxon>
        <taxon>Thermoleophilia</taxon>
        <taxon>Solirubrobacterales</taxon>
        <taxon>Solirubrobacteraceae</taxon>
        <taxon>environmental samples</taxon>
    </lineage>
</organism>
<sequence>WRGRRGSSVSGALHARKRRWRPRYARSCRSRATAASWRTGA</sequence>